<feature type="compositionally biased region" description="Basic and acidic residues" evidence="1">
    <location>
        <begin position="548"/>
        <end position="557"/>
    </location>
</feature>
<comment type="caution">
    <text evidence="3">The sequence shown here is derived from an EMBL/GenBank/DDBJ whole genome shotgun (WGS) entry which is preliminary data.</text>
</comment>
<feature type="compositionally biased region" description="Polar residues" evidence="1">
    <location>
        <begin position="414"/>
        <end position="423"/>
    </location>
</feature>
<reference evidence="3 4" key="1">
    <citation type="submission" date="2024-01" db="EMBL/GenBank/DDBJ databases">
        <title>The genomes of 5 underutilized Papilionoideae crops provide insights into root nodulation and disease resistanc.</title>
        <authorList>
            <person name="Jiang F."/>
        </authorList>
    </citation>
    <scope>NUCLEOTIDE SEQUENCE [LARGE SCALE GENOMIC DNA]</scope>
    <source>
        <strain evidence="3">LVBAO_FW01</strain>
        <tissue evidence="3">Leaves</tissue>
    </source>
</reference>
<dbReference type="GO" id="GO:0003723">
    <property type="term" value="F:RNA binding"/>
    <property type="evidence" value="ECO:0007669"/>
    <property type="project" value="InterPro"/>
</dbReference>
<feature type="region of interest" description="Disordered" evidence="1">
    <location>
        <begin position="414"/>
        <end position="467"/>
    </location>
</feature>
<accession>A0AAN9Q493</accession>
<keyword evidence="4" id="KW-1185">Reference proteome</keyword>
<dbReference type="PANTHER" id="PTHR13309">
    <property type="entry name" value="NUCLEAR FRAGILE X MENTAL RETARDATION PROTEIN INTERACTING PROTEIN 1"/>
    <property type="match status" value="1"/>
</dbReference>
<dbReference type="PANTHER" id="PTHR13309:SF0">
    <property type="entry name" value="FMR1-INTERACTING PROTEIN NUFIP1"/>
    <property type="match status" value="1"/>
</dbReference>
<name>A0AAN9Q493_CANGL</name>
<protein>
    <recommendedName>
        <fullName evidence="2">FMR1-interacting protein 1 conserved domain-containing protein</fullName>
    </recommendedName>
</protein>
<evidence type="ECO:0000313" key="3">
    <source>
        <dbReference type="EMBL" id="KAK7321681.1"/>
    </source>
</evidence>
<dbReference type="InterPro" id="IPR039136">
    <property type="entry name" value="NUFIP1-like"/>
</dbReference>
<evidence type="ECO:0000313" key="4">
    <source>
        <dbReference type="Proteomes" id="UP001367508"/>
    </source>
</evidence>
<evidence type="ECO:0000256" key="1">
    <source>
        <dbReference type="SAM" id="MobiDB-lite"/>
    </source>
</evidence>
<organism evidence="3 4">
    <name type="scientific">Canavalia gladiata</name>
    <name type="common">Sword bean</name>
    <name type="synonym">Dolichos gladiatus</name>
    <dbReference type="NCBI Taxonomy" id="3824"/>
    <lineage>
        <taxon>Eukaryota</taxon>
        <taxon>Viridiplantae</taxon>
        <taxon>Streptophyta</taxon>
        <taxon>Embryophyta</taxon>
        <taxon>Tracheophyta</taxon>
        <taxon>Spermatophyta</taxon>
        <taxon>Magnoliopsida</taxon>
        <taxon>eudicotyledons</taxon>
        <taxon>Gunneridae</taxon>
        <taxon>Pentapetalae</taxon>
        <taxon>rosids</taxon>
        <taxon>fabids</taxon>
        <taxon>Fabales</taxon>
        <taxon>Fabaceae</taxon>
        <taxon>Papilionoideae</taxon>
        <taxon>50 kb inversion clade</taxon>
        <taxon>NPAAA clade</taxon>
        <taxon>indigoferoid/millettioid clade</taxon>
        <taxon>Phaseoleae</taxon>
        <taxon>Canavalia</taxon>
    </lineage>
</organism>
<dbReference type="EMBL" id="JAYMYQ010000007">
    <property type="protein sequence ID" value="KAK7321681.1"/>
    <property type="molecule type" value="Genomic_DNA"/>
</dbReference>
<feature type="compositionally biased region" description="Polar residues" evidence="1">
    <location>
        <begin position="256"/>
        <end position="273"/>
    </location>
</feature>
<dbReference type="GO" id="GO:0005634">
    <property type="term" value="C:nucleus"/>
    <property type="evidence" value="ECO:0007669"/>
    <property type="project" value="TreeGrafter"/>
</dbReference>
<feature type="region of interest" description="Disordered" evidence="1">
    <location>
        <begin position="544"/>
        <end position="606"/>
    </location>
</feature>
<dbReference type="AlphaFoldDB" id="A0AAN9Q493"/>
<feature type="compositionally biased region" description="Basic and acidic residues" evidence="1">
    <location>
        <begin position="575"/>
        <end position="590"/>
    </location>
</feature>
<feature type="region of interest" description="Disordered" evidence="1">
    <location>
        <begin position="355"/>
        <end position="377"/>
    </location>
</feature>
<feature type="compositionally biased region" description="Basic and acidic residues" evidence="1">
    <location>
        <begin position="435"/>
        <end position="445"/>
    </location>
</feature>
<dbReference type="Proteomes" id="UP001367508">
    <property type="component" value="Unassembled WGS sequence"/>
</dbReference>
<feature type="compositionally biased region" description="Polar residues" evidence="1">
    <location>
        <begin position="211"/>
        <end position="247"/>
    </location>
</feature>
<dbReference type="Pfam" id="PF10453">
    <property type="entry name" value="NUFIP1"/>
    <property type="match status" value="1"/>
</dbReference>
<dbReference type="InterPro" id="IPR019496">
    <property type="entry name" value="NUFIP1_cons_dom"/>
</dbReference>
<proteinExistence type="predicted"/>
<sequence length="606" mass="67777">MQPQPQLGAGNHQGQNLMSPFVPHMQLALNTAPFMNGPNHTLPLQNNQLHMPHMGMAGPQQGQPHVRGLGPQNSVGNANFNPMFPVQGQVMHNAAQVNLSQLQGQILAQSILNMLQQPNMNMNMSMPNGQFCAPYPVQNMNQQLPMQVPNPSQVVPYGMHPGSCPMFGFPNQVPQAMVPQNSIYSANPQFVPGNQVRPQIDPNEKNLVPPTVNTNAFASSPFSSQQLQGNTSGSLNSNSAPTNNCQPSAFRKPHSQDNPNSNAKTNVPNSNWKGSPAKNFKNKPNRGGFQGGFQKSKFHDINNEKRRSGFPKEHKGKGPNNGRAGQDGLKELKQEQQRSFSVTYTEQEIRQWREARKKKHPFSNNSQKKHSESLNDSKAIDREVLQKELKEVLAKQAELGVEVAEIPSYYLKNSENKGLQTGGKNKFNNKRKFQNKFDKKSDRKGRFAKKQKFAGKDSLESPSKKRKPTLLQKLLSGDIKRDKSHLFQVFRFMVMNSFFKHCPDKPLRYPSVVVRENGSEGDEGKYLHTGKDVLKGENDITVPKIVNHNKDNGHEHDSEDEDSDDDENDSIIENNPHKEPSSMVKKHCDNGEGIVRSDEEEGEIIE</sequence>
<feature type="region of interest" description="Disordered" evidence="1">
    <location>
        <begin position="189"/>
        <end position="327"/>
    </location>
</feature>
<gene>
    <name evidence="3" type="ORF">VNO77_32545</name>
</gene>
<evidence type="ECO:0000259" key="2">
    <source>
        <dbReference type="Pfam" id="PF10453"/>
    </source>
</evidence>
<feature type="compositionally biased region" description="Basic and acidic residues" evidence="1">
    <location>
        <begin position="454"/>
        <end position="463"/>
    </location>
</feature>
<dbReference type="GO" id="GO:0000492">
    <property type="term" value="P:box C/D snoRNP assembly"/>
    <property type="evidence" value="ECO:0007669"/>
    <property type="project" value="TreeGrafter"/>
</dbReference>
<feature type="compositionally biased region" description="Basic and acidic residues" evidence="1">
    <location>
        <begin position="297"/>
        <end position="313"/>
    </location>
</feature>
<feature type="domain" description="FMR1-interacting protein 1 conserved" evidence="2">
    <location>
        <begin position="341"/>
        <end position="376"/>
    </location>
</feature>
<feature type="compositionally biased region" description="Acidic residues" evidence="1">
    <location>
        <begin position="558"/>
        <end position="570"/>
    </location>
</feature>